<dbReference type="InterPro" id="IPR012354">
    <property type="entry name" value="Esterase_lipase"/>
</dbReference>
<keyword evidence="5" id="KW-1185">Reference proteome</keyword>
<feature type="active site" description="Nucleophile" evidence="1">
    <location>
        <position position="124"/>
    </location>
</feature>
<feature type="domain" description="Serine aminopeptidase S33" evidence="3">
    <location>
        <begin position="45"/>
        <end position="263"/>
    </location>
</feature>
<feature type="binding site" evidence="2">
    <location>
        <position position="55"/>
    </location>
    <ligand>
        <name>substrate</name>
    </ligand>
</feature>
<feature type="active site" description="Charge relay system" evidence="1">
    <location>
        <position position="231"/>
    </location>
</feature>
<dbReference type="InterPro" id="IPR051044">
    <property type="entry name" value="MAG_DAG_Lipase"/>
</dbReference>
<dbReference type="Gene3D" id="3.40.50.1820">
    <property type="entry name" value="alpha/beta hydrolase"/>
    <property type="match status" value="1"/>
</dbReference>
<protein>
    <submittedName>
        <fullName evidence="4">Alpha/beta fold hydrolase</fullName>
    </submittedName>
</protein>
<gene>
    <name evidence="4" type="ORF">HKW67_14655</name>
</gene>
<reference evidence="4 5" key="1">
    <citation type="submission" date="2020-05" db="EMBL/GenBank/DDBJ databases">
        <title>Complete genome sequence of Gemmatimonas greenlandica TET16.</title>
        <authorList>
            <person name="Zeng Y."/>
        </authorList>
    </citation>
    <scope>NUCLEOTIDE SEQUENCE [LARGE SCALE GENOMIC DNA]</scope>
    <source>
        <strain evidence="4 5">TET16</strain>
    </source>
</reference>
<evidence type="ECO:0000259" key="3">
    <source>
        <dbReference type="Pfam" id="PF12146"/>
    </source>
</evidence>
<accession>A0A6M4IV18</accession>
<dbReference type="AlphaFoldDB" id="A0A6M4IV18"/>
<dbReference type="Proteomes" id="UP000500938">
    <property type="component" value="Chromosome"/>
</dbReference>
<organism evidence="4 5">
    <name type="scientific">Gemmatimonas groenlandica</name>
    <dbReference type="NCBI Taxonomy" id="2732249"/>
    <lineage>
        <taxon>Bacteria</taxon>
        <taxon>Pseudomonadati</taxon>
        <taxon>Gemmatimonadota</taxon>
        <taxon>Gemmatimonadia</taxon>
        <taxon>Gemmatimonadales</taxon>
        <taxon>Gemmatimonadaceae</taxon>
        <taxon>Gemmatimonas</taxon>
    </lineage>
</organism>
<dbReference type="RefSeq" id="WP_171226095.1">
    <property type="nucleotide sequence ID" value="NZ_CP053085.1"/>
</dbReference>
<dbReference type="PIRSF" id="PIRSF017388">
    <property type="entry name" value="Esterase_lipase"/>
    <property type="match status" value="1"/>
</dbReference>
<feature type="active site" description="Charge relay system" evidence="1">
    <location>
        <position position="261"/>
    </location>
</feature>
<feature type="binding site" evidence="2">
    <location>
        <position position="125"/>
    </location>
    <ligand>
        <name>substrate</name>
    </ligand>
</feature>
<evidence type="ECO:0000313" key="5">
    <source>
        <dbReference type="Proteomes" id="UP000500938"/>
    </source>
</evidence>
<dbReference type="EMBL" id="CP053085">
    <property type="protein sequence ID" value="QJR36662.1"/>
    <property type="molecule type" value="Genomic_DNA"/>
</dbReference>
<dbReference type="InterPro" id="IPR029058">
    <property type="entry name" value="AB_hydrolase_fold"/>
</dbReference>
<keyword evidence="4" id="KW-0378">Hydrolase</keyword>
<dbReference type="InterPro" id="IPR022742">
    <property type="entry name" value="Hydrolase_4"/>
</dbReference>
<sequence>MTFWRAAARTRFEAEHARRFRVDAQGVVHGAAGFTLPASPGDGIPRRAVLLLHGFNDTAQSMAYLGAKLQARGWTVRAPLLPGHGRDLATMANESRAARWREAVLAEYDALRREYDAVTVVGQSMGGALALLLATERPDIPALVLLAPYVGMPRNLQWKVLGAWIARAALPYLRSIGGETSIHDPVARAESLGPGVVTARTLTELRRVAEDAEGALSRVWIPTLYVQSREDNRIAAHHAEVHFATLGSADKRLEWLTGCGHIISADYCRDDVATLTADWLDAKLV</sequence>
<dbReference type="GO" id="GO:0052689">
    <property type="term" value="F:carboxylic ester hydrolase activity"/>
    <property type="evidence" value="ECO:0007669"/>
    <property type="project" value="InterPro"/>
</dbReference>
<evidence type="ECO:0000313" key="4">
    <source>
        <dbReference type="EMBL" id="QJR36662.1"/>
    </source>
</evidence>
<name>A0A6M4IV18_9BACT</name>
<proteinExistence type="predicted"/>
<dbReference type="SUPFAM" id="SSF53474">
    <property type="entry name" value="alpha/beta-Hydrolases"/>
    <property type="match status" value="1"/>
</dbReference>
<evidence type="ECO:0000256" key="1">
    <source>
        <dbReference type="PIRSR" id="PIRSR017388-1"/>
    </source>
</evidence>
<dbReference type="PANTHER" id="PTHR11614">
    <property type="entry name" value="PHOSPHOLIPASE-RELATED"/>
    <property type="match status" value="1"/>
</dbReference>
<evidence type="ECO:0000256" key="2">
    <source>
        <dbReference type="PIRSR" id="PIRSR017388-2"/>
    </source>
</evidence>
<dbReference type="Pfam" id="PF12146">
    <property type="entry name" value="Hydrolase_4"/>
    <property type="match status" value="1"/>
</dbReference>
<dbReference type="KEGG" id="ggr:HKW67_14655"/>